<dbReference type="PROSITE" id="PS50181">
    <property type="entry name" value="FBOX"/>
    <property type="match status" value="1"/>
</dbReference>
<feature type="domain" description="Helicase ATP-binding" evidence="13">
    <location>
        <begin position="540"/>
        <end position="629"/>
    </location>
</feature>
<evidence type="ECO:0000256" key="9">
    <source>
        <dbReference type="PROSITE-ProRule" id="PRU00175"/>
    </source>
</evidence>
<keyword evidence="8" id="KW-0067">ATP-binding</keyword>
<dbReference type="CDD" id="cd09917">
    <property type="entry name" value="F-box_SF"/>
    <property type="match status" value="1"/>
</dbReference>
<dbReference type="InterPro" id="IPR050628">
    <property type="entry name" value="SNF2_RAD54_helicase_TF"/>
</dbReference>
<dbReference type="InterPro" id="IPR000330">
    <property type="entry name" value="SNF2_N"/>
</dbReference>
<dbReference type="InterPro" id="IPR036047">
    <property type="entry name" value="F-box-like_dom_sf"/>
</dbReference>
<organism evidence="15">
    <name type="scientific">Ostreococcus mediterraneus</name>
    <dbReference type="NCBI Taxonomy" id="1486918"/>
    <lineage>
        <taxon>Eukaryota</taxon>
        <taxon>Viridiplantae</taxon>
        <taxon>Chlorophyta</taxon>
        <taxon>Mamiellophyceae</taxon>
        <taxon>Mamiellales</taxon>
        <taxon>Bathycoccaceae</taxon>
        <taxon>Ostreococcus</taxon>
    </lineage>
</organism>
<dbReference type="PROSITE" id="PS50089">
    <property type="entry name" value="ZF_RING_2"/>
    <property type="match status" value="1"/>
</dbReference>
<dbReference type="InterPro" id="IPR038718">
    <property type="entry name" value="SNF2-like_sf"/>
</dbReference>
<dbReference type="Gene3D" id="3.30.40.10">
    <property type="entry name" value="Zinc/RING finger domain, C3HC4 (zinc finger)"/>
    <property type="match status" value="1"/>
</dbReference>
<dbReference type="InterPro" id="IPR001810">
    <property type="entry name" value="F-box_dom"/>
</dbReference>
<dbReference type="InterPro" id="IPR017907">
    <property type="entry name" value="Znf_RING_CS"/>
</dbReference>
<gene>
    <name evidence="15" type="ORF">OMED0929_LOCUS7026</name>
</gene>
<name>A0A7S0KQY0_9CHLO</name>
<dbReference type="GO" id="GO:0004386">
    <property type="term" value="F:helicase activity"/>
    <property type="evidence" value="ECO:0007669"/>
    <property type="project" value="UniProtKB-KW"/>
</dbReference>
<evidence type="ECO:0000256" key="5">
    <source>
        <dbReference type="ARBA" id="ARBA00022801"/>
    </source>
</evidence>
<dbReference type="InterPro" id="IPR001841">
    <property type="entry name" value="Znf_RING"/>
</dbReference>
<dbReference type="SUPFAM" id="SSF81383">
    <property type="entry name" value="F-box domain"/>
    <property type="match status" value="1"/>
</dbReference>
<dbReference type="InterPro" id="IPR013083">
    <property type="entry name" value="Znf_RING/FYVE/PHD"/>
</dbReference>
<feature type="region of interest" description="Disordered" evidence="10">
    <location>
        <begin position="213"/>
        <end position="262"/>
    </location>
</feature>
<keyword evidence="7" id="KW-0862">Zinc</keyword>
<dbReference type="InterPro" id="IPR014001">
    <property type="entry name" value="Helicase_ATP-bd"/>
</dbReference>
<dbReference type="SMART" id="SM00487">
    <property type="entry name" value="DEXDc"/>
    <property type="match status" value="1"/>
</dbReference>
<dbReference type="Pfam" id="PF00271">
    <property type="entry name" value="Helicase_C"/>
    <property type="match status" value="1"/>
</dbReference>
<dbReference type="Gene3D" id="3.40.50.10810">
    <property type="entry name" value="Tandem AAA-ATPase domain"/>
    <property type="match status" value="1"/>
</dbReference>
<dbReference type="PROSITE" id="PS00518">
    <property type="entry name" value="ZF_RING_1"/>
    <property type="match status" value="1"/>
</dbReference>
<dbReference type="GO" id="GO:0005524">
    <property type="term" value="F:ATP binding"/>
    <property type="evidence" value="ECO:0007669"/>
    <property type="project" value="UniProtKB-KW"/>
</dbReference>
<feature type="domain" description="RING-type" evidence="11">
    <location>
        <begin position="803"/>
        <end position="862"/>
    </location>
</feature>
<feature type="domain" description="Helicase C-terminal" evidence="14">
    <location>
        <begin position="989"/>
        <end position="1143"/>
    </location>
</feature>
<dbReference type="Pfam" id="PF00646">
    <property type="entry name" value="F-box"/>
    <property type="match status" value="1"/>
</dbReference>
<keyword evidence="2" id="KW-0479">Metal-binding</keyword>
<dbReference type="Pfam" id="PF00176">
    <property type="entry name" value="SNF2-rel_dom"/>
    <property type="match status" value="1"/>
</dbReference>
<dbReference type="SMART" id="SM00490">
    <property type="entry name" value="HELICc"/>
    <property type="match status" value="1"/>
</dbReference>
<evidence type="ECO:0000256" key="10">
    <source>
        <dbReference type="SAM" id="MobiDB-lite"/>
    </source>
</evidence>
<dbReference type="InterPro" id="IPR001650">
    <property type="entry name" value="Helicase_C-like"/>
</dbReference>
<proteinExistence type="inferred from homology"/>
<protein>
    <submittedName>
        <fullName evidence="15">Uncharacterized protein</fullName>
    </submittedName>
</protein>
<dbReference type="SMART" id="SM00184">
    <property type="entry name" value="RING"/>
    <property type="match status" value="1"/>
</dbReference>
<evidence type="ECO:0000313" key="15">
    <source>
        <dbReference type="EMBL" id="CAD8588548.1"/>
    </source>
</evidence>
<dbReference type="GO" id="GO:0006281">
    <property type="term" value="P:DNA repair"/>
    <property type="evidence" value="ECO:0007669"/>
    <property type="project" value="TreeGrafter"/>
</dbReference>
<dbReference type="GO" id="GO:0005634">
    <property type="term" value="C:nucleus"/>
    <property type="evidence" value="ECO:0007669"/>
    <property type="project" value="TreeGrafter"/>
</dbReference>
<dbReference type="InterPro" id="IPR049730">
    <property type="entry name" value="SNF2/RAD54-like_C"/>
</dbReference>
<dbReference type="GO" id="GO:0016787">
    <property type="term" value="F:hydrolase activity"/>
    <property type="evidence" value="ECO:0007669"/>
    <property type="project" value="UniProtKB-KW"/>
</dbReference>
<evidence type="ECO:0000256" key="3">
    <source>
        <dbReference type="ARBA" id="ARBA00022741"/>
    </source>
</evidence>
<keyword evidence="3" id="KW-0547">Nucleotide-binding</keyword>
<sequence length="1611" mass="175400">MCAPIRTGFCGVIGCHTHVGDRKATLSATLEALRPELKTTHAPISPATPGYLCAGDLPEDVLQRILGFLDAKCASALAMTCRGFRSRVDETSAELALTLHPHQRAALGWMRRRERARLPSVIDPVWRRLRCKEDGSVLWLNTLRGEVRAVEPETYGDSPGGMLCDEPGLGKTVTILALVLARRGWRPNPPSGHTARQSGESWYYEETAALTNDAYGSPSHQSVPKLHNESPGGALATPPAKSLSSGGRGNSSGLRRSKRSGGNTPVGYFAAVHKDGLYGTTMVSSAKRSRVEAKRAHDALAASTIEGTNPAWQTRLECGAFAAPLGFIARDGLRDDSARLKRNTSHFESVLRNCVLYIGRAVVVDVVDYILENTVEVSHAMPLSMPLFRRNDDQPPVFRALGLERKPEMARLENSIPYGPPGTSDEDLILDKRALYDAIRIVDNRGGDEPTRVWLSSATLVVVPSVLIAHWLQQIAFCASGTSSAAPRVAVLDKRRKSEDGAVDDNNDDDDDTIKLEHDVRVRTSARYTAVDDLASFDARELANEFDVVIMTLDRLSSEFTNIDTPLLRIFWQRVILDEGHQLSKTLSITNRLSVACALKAHARWLMTGTPTPTTLKGAGTAHLQPLLNFLRHPPYGAHAAAWTHAVQRPLEGSDPLAQADAVERLGDVLRRCMVRTCKCHIALPPLSRSTVMLPFSDAHAESYNGIVAHVKRSLLLADWGDPNHVQSLLHPKNVREASVAVNNLREAACVVGRMPVKFDPVEFEEAIRDVRIALEKRNIRGDTREERVKRICPALVQCKGACDLCLREVTYPMVTPCAHVLCCACVLHDRRSGRTMNDDTKDDDIVLPEGVARAPRGCPVCGSSYEMQDATPNETNAAPLQRVPQDLIELQPSYQQLGWSVSEGDEVKAQGTSSKLDHLLMLLRSIGCAADAELARARDERDQFFARDALGTSERVPGWRGTIDLNAVSDDSGRRQRRRGRLHTAAPIIPREYLAPGAPYPKKCIIYSNFSTHVHAVDLALTGARVPFETLSRLGLTRRDKDRALARFRANPDVTTLIVDQKSAEGLDLSFASVVVLMEPLSNASLEAQVVSRAHRMGQKDEVRVYVLAMRGTAEETLLEVQTELRGKKNAKETPDDDDGLRADVAPTVATEALSRRRILERLQLVSSNAADAAAEQRAHAVREHFERLERADASRDRVGGGRTLGSMYKKFEIEERRQMRDAIEASVRDMSEKAMKQQRVETIVGGDEHDGEARAEPWNLRIRDPNDSGVVKSFTLPNGGKTTASAMQARIAQRLALSSIDAYVISCGFPPRALEARHLSTSIALLGVRDNDLISLRDAKGCAPEDVDASADGASVMAPAIKTTEVVPSVSKTNAKKRRQADAATLDAAVRRRLSAQLRAAETSADVMLQDPDANGADGSSNTGAAMSVDLLRAAEAMAKNAHATDPTVRSLQDAFKAIIDERAQQAEGDAKVSAARAGAVTYTTLSDGRIVVKYSAPDVAQGKLAHTERSDCVADVPASMLAFILAVAVADGNSRANLAPSAMAVASPRVFWSVVRHGGVGPDVSFAQALKRLAPTVANWDALSHRERVANPKYADYDTTDGPIDEFG</sequence>
<keyword evidence="6" id="KW-0347">Helicase</keyword>
<feature type="domain" description="F-box" evidence="12">
    <location>
        <begin position="51"/>
        <end position="99"/>
    </location>
</feature>
<dbReference type="CDD" id="cd18793">
    <property type="entry name" value="SF2_C_SNF"/>
    <property type="match status" value="1"/>
</dbReference>
<dbReference type="EMBL" id="HBEW01008329">
    <property type="protein sequence ID" value="CAD8588548.1"/>
    <property type="molecule type" value="Transcribed_RNA"/>
</dbReference>
<dbReference type="PROSITE" id="PS51194">
    <property type="entry name" value="HELICASE_CTER"/>
    <property type="match status" value="1"/>
</dbReference>
<dbReference type="Gene3D" id="3.40.50.300">
    <property type="entry name" value="P-loop containing nucleotide triphosphate hydrolases"/>
    <property type="match status" value="1"/>
</dbReference>
<dbReference type="SUPFAM" id="SSF52540">
    <property type="entry name" value="P-loop containing nucleoside triphosphate hydrolases"/>
    <property type="match status" value="2"/>
</dbReference>
<reference evidence="15" key="1">
    <citation type="submission" date="2021-01" db="EMBL/GenBank/DDBJ databases">
        <authorList>
            <person name="Corre E."/>
            <person name="Pelletier E."/>
            <person name="Niang G."/>
            <person name="Scheremetjew M."/>
            <person name="Finn R."/>
            <person name="Kale V."/>
            <person name="Holt S."/>
            <person name="Cochrane G."/>
            <person name="Meng A."/>
            <person name="Brown T."/>
            <person name="Cohen L."/>
        </authorList>
    </citation>
    <scope>NUCLEOTIDE SEQUENCE</scope>
    <source>
        <strain evidence="15">Clade-D-RCC2572</strain>
    </source>
</reference>
<evidence type="ECO:0000256" key="4">
    <source>
        <dbReference type="ARBA" id="ARBA00022771"/>
    </source>
</evidence>
<comment type="similarity">
    <text evidence="1">Belongs to the SNF2/RAD54 helicase family. RAD16 subfamily.</text>
</comment>
<evidence type="ECO:0000256" key="6">
    <source>
        <dbReference type="ARBA" id="ARBA00022806"/>
    </source>
</evidence>
<dbReference type="InterPro" id="IPR027417">
    <property type="entry name" value="P-loop_NTPase"/>
</dbReference>
<evidence type="ECO:0000259" key="12">
    <source>
        <dbReference type="PROSITE" id="PS50181"/>
    </source>
</evidence>
<evidence type="ECO:0000256" key="8">
    <source>
        <dbReference type="ARBA" id="ARBA00022840"/>
    </source>
</evidence>
<evidence type="ECO:0000259" key="14">
    <source>
        <dbReference type="PROSITE" id="PS51194"/>
    </source>
</evidence>
<dbReference type="PANTHER" id="PTHR45626">
    <property type="entry name" value="TRANSCRIPTION TERMINATION FACTOR 2-RELATED"/>
    <property type="match status" value="1"/>
</dbReference>
<dbReference type="PANTHER" id="PTHR45626:SF14">
    <property type="entry name" value="ATP-DEPENDENT DNA HELICASE (EUROFUNG)"/>
    <property type="match status" value="1"/>
</dbReference>
<dbReference type="GO" id="GO:0008270">
    <property type="term" value="F:zinc ion binding"/>
    <property type="evidence" value="ECO:0007669"/>
    <property type="project" value="UniProtKB-KW"/>
</dbReference>
<evidence type="ECO:0000256" key="2">
    <source>
        <dbReference type="ARBA" id="ARBA00022723"/>
    </source>
</evidence>
<evidence type="ECO:0000259" key="11">
    <source>
        <dbReference type="PROSITE" id="PS50089"/>
    </source>
</evidence>
<dbReference type="GO" id="GO:0008094">
    <property type="term" value="F:ATP-dependent activity, acting on DNA"/>
    <property type="evidence" value="ECO:0007669"/>
    <property type="project" value="TreeGrafter"/>
</dbReference>
<keyword evidence="5" id="KW-0378">Hydrolase</keyword>
<evidence type="ECO:0000259" key="13">
    <source>
        <dbReference type="PROSITE" id="PS51192"/>
    </source>
</evidence>
<evidence type="ECO:0000256" key="7">
    <source>
        <dbReference type="ARBA" id="ARBA00022833"/>
    </source>
</evidence>
<accession>A0A7S0KQY0</accession>
<evidence type="ECO:0000256" key="1">
    <source>
        <dbReference type="ARBA" id="ARBA00008438"/>
    </source>
</evidence>
<keyword evidence="4 9" id="KW-0863">Zinc-finger</keyword>
<dbReference type="PROSITE" id="PS51192">
    <property type="entry name" value="HELICASE_ATP_BIND_1"/>
    <property type="match status" value="1"/>
</dbReference>
<dbReference type="SUPFAM" id="SSF57850">
    <property type="entry name" value="RING/U-box"/>
    <property type="match status" value="1"/>
</dbReference>